<keyword evidence="4" id="KW-0472">Membrane</keyword>
<evidence type="ECO:0000256" key="2">
    <source>
        <dbReference type="ARBA" id="ARBA00022475"/>
    </source>
</evidence>
<dbReference type="PROSITE" id="PS50835">
    <property type="entry name" value="IG_LIKE"/>
    <property type="match status" value="1"/>
</dbReference>
<keyword evidence="5" id="KW-1015">Disulfide bond</keyword>
<evidence type="ECO:0000256" key="1">
    <source>
        <dbReference type="ARBA" id="ARBA00004236"/>
    </source>
</evidence>
<feature type="region of interest" description="Disordered" evidence="8">
    <location>
        <begin position="55"/>
        <end position="79"/>
    </location>
</feature>
<feature type="non-terminal residue" evidence="10">
    <location>
        <position position="1"/>
    </location>
</feature>
<reference evidence="10" key="1">
    <citation type="journal article" date="2010" name="Nature">
        <title>The sequence and de novo assembly of the giant panda genome.</title>
        <authorList>
            <person name="Li R."/>
            <person name="Fan W."/>
            <person name="Tian G."/>
            <person name="Zhu H."/>
            <person name="He L."/>
            <person name="Cai J."/>
            <person name="Huang Q."/>
            <person name="Cai Q."/>
            <person name="Li B."/>
            <person name="Bai Y."/>
            <person name="Zhang Z."/>
            <person name="Zhang Y."/>
            <person name="Wang W."/>
            <person name="Li J."/>
            <person name="Wei F."/>
            <person name="Li H."/>
            <person name="Jian M."/>
            <person name="Li J."/>
            <person name="Zhang Z."/>
            <person name="Nielsen R."/>
            <person name="Li D."/>
            <person name="Gu W."/>
            <person name="Yang Z."/>
            <person name="Xuan Z."/>
            <person name="Ryder O.A."/>
            <person name="Leung F.C."/>
            <person name="Zhou Y."/>
            <person name="Cao J."/>
            <person name="Sun X."/>
            <person name="Fu Y."/>
            <person name="Fang X."/>
            <person name="Guo X."/>
            <person name="Wang B."/>
            <person name="Hou R."/>
            <person name="Shen F."/>
            <person name="Mu B."/>
            <person name="Ni P."/>
            <person name="Lin R."/>
            <person name="Qian W."/>
            <person name="Wang G."/>
            <person name="Yu C."/>
            <person name="Nie W."/>
            <person name="Wang J."/>
            <person name="Wu Z."/>
            <person name="Liang H."/>
            <person name="Min J."/>
            <person name="Wu Q."/>
            <person name="Cheng S."/>
            <person name="Ruan J."/>
            <person name="Wang M."/>
            <person name="Shi Z."/>
            <person name="Wen M."/>
            <person name="Liu B."/>
            <person name="Ren X."/>
            <person name="Zheng H."/>
            <person name="Dong D."/>
            <person name="Cook K."/>
            <person name="Shan G."/>
            <person name="Zhang H."/>
            <person name="Kosiol C."/>
            <person name="Xie X."/>
            <person name="Lu Z."/>
            <person name="Zheng H."/>
            <person name="Li Y."/>
            <person name="Steiner C.C."/>
            <person name="Lam T.T."/>
            <person name="Lin S."/>
            <person name="Zhang Q."/>
            <person name="Li G."/>
            <person name="Tian J."/>
            <person name="Gong T."/>
            <person name="Liu H."/>
            <person name="Zhang D."/>
            <person name="Fang L."/>
            <person name="Ye C."/>
            <person name="Zhang J."/>
            <person name="Hu W."/>
            <person name="Xu A."/>
            <person name="Ren Y."/>
            <person name="Zhang G."/>
            <person name="Bruford M.W."/>
            <person name="Li Q."/>
            <person name="Ma L."/>
            <person name="Guo Y."/>
            <person name="An N."/>
            <person name="Hu Y."/>
            <person name="Zheng Y."/>
            <person name="Shi Y."/>
            <person name="Li Z."/>
            <person name="Liu Q."/>
            <person name="Chen Y."/>
            <person name="Zhao J."/>
            <person name="Qu N."/>
            <person name="Zhao S."/>
            <person name="Tian F."/>
            <person name="Wang X."/>
            <person name="Wang H."/>
            <person name="Xu L."/>
            <person name="Liu X."/>
            <person name="Vinar T."/>
            <person name="Wang Y."/>
            <person name="Lam T.W."/>
            <person name="Yiu S.M."/>
            <person name="Liu S."/>
            <person name="Zhang H."/>
            <person name="Li D."/>
            <person name="Huang Y."/>
            <person name="Wang X."/>
            <person name="Yang G."/>
            <person name="Jiang Z."/>
            <person name="Wang J."/>
            <person name="Qin N."/>
            <person name="Li L."/>
            <person name="Li J."/>
            <person name="Bolund L."/>
            <person name="Kristiansen K."/>
            <person name="Wong G.K."/>
            <person name="Olson M."/>
            <person name="Zhang X."/>
            <person name="Li S."/>
            <person name="Yang H."/>
            <person name="Wang J."/>
            <person name="Wang J."/>
        </authorList>
    </citation>
    <scope>NUCLEOTIDE SEQUENCE [LARGE SCALE GENOMIC DNA]</scope>
</reference>
<gene>
    <name evidence="10" type="ORF">PANDA_021893</name>
</gene>
<evidence type="ECO:0000256" key="7">
    <source>
        <dbReference type="ARBA" id="ARBA00043266"/>
    </source>
</evidence>
<feature type="compositionally biased region" description="Basic and acidic residues" evidence="8">
    <location>
        <begin position="69"/>
        <end position="79"/>
    </location>
</feature>
<keyword evidence="7" id="KW-1064">Adaptive immunity</keyword>
<dbReference type="PANTHER" id="PTHR19339">
    <property type="entry name" value="T CELL RECEPTOR ALPHA VARIABLE 39"/>
    <property type="match status" value="1"/>
</dbReference>
<keyword evidence="3" id="KW-0732">Signal</keyword>
<dbReference type="Gene3D" id="2.60.40.10">
    <property type="entry name" value="Immunoglobulins"/>
    <property type="match status" value="1"/>
</dbReference>
<evidence type="ECO:0000256" key="5">
    <source>
        <dbReference type="ARBA" id="ARBA00023157"/>
    </source>
</evidence>
<evidence type="ECO:0000256" key="4">
    <source>
        <dbReference type="ARBA" id="ARBA00023136"/>
    </source>
</evidence>
<name>D2I7I4_AILME</name>
<organism evidence="10">
    <name type="scientific">Ailuropoda melanoleuca</name>
    <name type="common">Giant panda</name>
    <dbReference type="NCBI Taxonomy" id="9646"/>
    <lineage>
        <taxon>Eukaryota</taxon>
        <taxon>Metazoa</taxon>
        <taxon>Chordata</taxon>
        <taxon>Craniata</taxon>
        <taxon>Vertebrata</taxon>
        <taxon>Euteleostomi</taxon>
        <taxon>Mammalia</taxon>
        <taxon>Eutheria</taxon>
        <taxon>Laurasiatheria</taxon>
        <taxon>Carnivora</taxon>
        <taxon>Caniformia</taxon>
        <taxon>Ursidae</taxon>
        <taxon>Ailuropoda</taxon>
    </lineage>
</organism>
<evidence type="ECO:0000256" key="3">
    <source>
        <dbReference type="ARBA" id="ARBA00022729"/>
    </source>
</evidence>
<dbReference type="AlphaFoldDB" id="D2I7I4"/>
<feature type="non-terminal residue" evidence="10">
    <location>
        <position position="79"/>
    </location>
</feature>
<sequence>SGVTATEVEQRPPALSLQEGASSTLQCNFSTAPTNVQWYHQDPGRRLSLLFSVPSGTKQHGRLNSTTVARERRSSLYIS</sequence>
<keyword evidence="7" id="KW-0391">Immunity</keyword>
<dbReference type="GO" id="GO:0042101">
    <property type="term" value="C:T cell receptor complex"/>
    <property type="evidence" value="ECO:0007669"/>
    <property type="project" value="UniProtKB-KW"/>
</dbReference>
<evidence type="ECO:0000256" key="8">
    <source>
        <dbReference type="SAM" id="MobiDB-lite"/>
    </source>
</evidence>
<feature type="domain" description="Ig-like" evidence="9">
    <location>
        <begin position="6"/>
        <end position="79"/>
    </location>
</feature>
<comment type="subcellular location">
    <subcellularLocation>
        <location evidence="1">Cell membrane</location>
    </subcellularLocation>
</comment>
<dbReference type="PANTHER" id="PTHR19339:SF2">
    <property type="entry name" value="T CELL RECEPTOR ALPHA VARIABLE 22"/>
    <property type="match status" value="1"/>
</dbReference>
<feature type="compositionally biased region" description="Polar residues" evidence="8">
    <location>
        <begin position="55"/>
        <end position="68"/>
    </location>
</feature>
<evidence type="ECO:0000313" key="10">
    <source>
        <dbReference type="EMBL" id="EFB20355.1"/>
    </source>
</evidence>
<evidence type="ECO:0000259" key="9">
    <source>
        <dbReference type="PROSITE" id="PS50835"/>
    </source>
</evidence>
<feature type="region of interest" description="Disordered" evidence="8">
    <location>
        <begin position="1"/>
        <end position="20"/>
    </location>
</feature>
<dbReference type="SUPFAM" id="SSF48726">
    <property type="entry name" value="Immunoglobulin"/>
    <property type="match status" value="1"/>
</dbReference>
<dbReference type="EMBL" id="GL195367">
    <property type="protein sequence ID" value="EFB20355.1"/>
    <property type="molecule type" value="Genomic_DNA"/>
</dbReference>
<dbReference type="InterPro" id="IPR051896">
    <property type="entry name" value="TCR_alpha_variable"/>
</dbReference>
<dbReference type="InterPro" id="IPR007110">
    <property type="entry name" value="Ig-like_dom"/>
</dbReference>
<proteinExistence type="predicted"/>
<dbReference type="InterPro" id="IPR036179">
    <property type="entry name" value="Ig-like_dom_sf"/>
</dbReference>
<accession>D2I7I4</accession>
<dbReference type="InParanoid" id="D2I7I4"/>
<evidence type="ECO:0000256" key="6">
    <source>
        <dbReference type="ARBA" id="ARBA00023180"/>
    </source>
</evidence>
<dbReference type="InterPro" id="IPR013783">
    <property type="entry name" value="Ig-like_fold"/>
</dbReference>
<keyword evidence="2" id="KW-1003">Cell membrane</keyword>
<protein>
    <recommendedName>
        <fullName evidence="9">Ig-like domain-containing protein</fullName>
    </recommendedName>
</protein>
<keyword evidence="7" id="KW-1279">T cell receptor</keyword>
<keyword evidence="6" id="KW-0325">Glycoprotein</keyword>